<sequence>MNIIDNDQHMAKNKGSNFLNRGLQSEEFVFVFSGARLKVEINYKERKRLFSIIPEGSKGPSFDYHPDYNQERAFANYTSFYTGIGIAAVLLILIIALNLFFGVFSLLGIAIGIPALLGIATFSHSSSSDLKIKALWIYNTCHLREKSRKLSGSILYCCSFNRNPFLALLLAVSSCLCLLSRLAFDKTFLCLWDSLSELLHFLSLKKKKKLKRIAAIVGATSIIASVLLLKFGDKLCKARHSSLPHRGLSTYLPEDNEMEMIPSGHLEVESTSFQGEFAI</sequence>
<evidence type="ECO:0000313" key="1">
    <source>
        <dbReference type="EMBL" id="CAF2988648.1"/>
    </source>
</evidence>
<gene>
    <name evidence="1" type="ORF">LSAA_12493</name>
</gene>
<proteinExistence type="predicted"/>
<dbReference type="Proteomes" id="UP000675881">
    <property type="component" value="Chromosome 6"/>
</dbReference>
<name>A0A7R8D6D9_LEPSM</name>
<protein>
    <submittedName>
        <fullName evidence="1">(salmon louse) hypothetical protein</fullName>
    </submittedName>
</protein>
<reference evidence="1" key="1">
    <citation type="submission" date="2021-02" db="EMBL/GenBank/DDBJ databases">
        <authorList>
            <person name="Bekaert M."/>
        </authorList>
    </citation>
    <scope>NUCLEOTIDE SEQUENCE</scope>
    <source>
        <strain evidence="1">IoA-00</strain>
    </source>
</reference>
<evidence type="ECO:0000313" key="2">
    <source>
        <dbReference type="Proteomes" id="UP000675881"/>
    </source>
</evidence>
<organism evidence="1 2">
    <name type="scientific">Lepeophtheirus salmonis</name>
    <name type="common">Salmon louse</name>
    <name type="synonym">Caligus salmonis</name>
    <dbReference type="NCBI Taxonomy" id="72036"/>
    <lineage>
        <taxon>Eukaryota</taxon>
        <taxon>Metazoa</taxon>
        <taxon>Ecdysozoa</taxon>
        <taxon>Arthropoda</taxon>
        <taxon>Crustacea</taxon>
        <taxon>Multicrustacea</taxon>
        <taxon>Hexanauplia</taxon>
        <taxon>Copepoda</taxon>
        <taxon>Siphonostomatoida</taxon>
        <taxon>Caligidae</taxon>
        <taxon>Lepeophtheirus</taxon>
    </lineage>
</organism>
<accession>A0A7R8D6D9</accession>
<keyword evidence="2" id="KW-1185">Reference proteome</keyword>
<dbReference type="AlphaFoldDB" id="A0A7R8D6D9"/>
<dbReference type="EMBL" id="HG994585">
    <property type="protein sequence ID" value="CAF2988648.1"/>
    <property type="molecule type" value="Genomic_DNA"/>
</dbReference>